<comment type="caution">
    <text evidence="1">The sequence shown here is derived from an EMBL/GenBank/DDBJ whole genome shotgun (WGS) entry which is preliminary data.</text>
</comment>
<proteinExistence type="predicted"/>
<dbReference type="Proteomes" id="UP000727407">
    <property type="component" value="Unassembled WGS sequence"/>
</dbReference>
<accession>A0A8J4TRM9</accession>
<name>A0A8J4TRM9_CLAMG</name>
<keyword evidence="2" id="KW-1185">Reference proteome</keyword>
<sequence length="92" mass="10227">MASELGAGPESDSQDFSEASSWCARLRRVHLNRCEARPAGTRLLCKYSGQQLHKLKVGCGERSEARARCKDEAEVSQGAERPRLMRENIHGV</sequence>
<protein>
    <submittedName>
        <fullName evidence="1">Putative 4-coumarate--CoA ligase 2</fullName>
    </submittedName>
</protein>
<dbReference type="AlphaFoldDB" id="A0A8J4TRM9"/>
<dbReference type="GO" id="GO:0016874">
    <property type="term" value="F:ligase activity"/>
    <property type="evidence" value="ECO:0007669"/>
    <property type="project" value="UniProtKB-KW"/>
</dbReference>
<gene>
    <name evidence="1" type="primary">4CL2</name>
    <name evidence="1" type="ORF">DAT39_007407</name>
</gene>
<organism evidence="1 2">
    <name type="scientific">Clarias magur</name>
    <name type="common">Asian catfish</name>
    <name type="synonym">Macropteronotus magur</name>
    <dbReference type="NCBI Taxonomy" id="1594786"/>
    <lineage>
        <taxon>Eukaryota</taxon>
        <taxon>Metazoa</taxon>
        <taxon>Chordata</taxon>
        <taxon>Craniata</taxon>
        <taxon>Vertebrata</taxon>
        <taxon>Euteleostomi</taxon>
        <taxon>Actinopterygii</taxon>
        <taxon>Neopterygii</taxon>
        <taxon>Teleostei</taxon>
        <taxon>Ostariophysi</taxon>
        <taxon>Siluriformes</taxon>
        <taxon>Clariidae</taxon>
        <taxon>Clarias</taxon>
    </lineage>
</organism>
<evidence type="ECO:0000313" key="2">
    <source>
        <dbReference type="Proteomes" id="UP000727407"/>
    </source>
</evidence>
<keyword evidence="1" id="KW-0436">Ligase</keyword>
<dbReference type="EMBL" id="QNUK01000083">
    <property type="protein sequence ID" value="KAF5902921.1"/>
    <property type="molecule type" value="Genomic_DNA"/>
</dbReference>
<reference evidence="1" key="1">
    <citation type="submission" date="2020-07" db="EMBL/GenBank/DDBJ databases">
        <title>Clarias magur genome sequencing, assembly and annotation.</title>
        <authorList>
            <person name="Kushwaha B."/>
            <person name="Kumar R."/>
            <person name="Das P."/>
            <person name="Joshi C.G."/>
            <person name="Kumar D."/>
            <person name="Nagpure N.S."/>
            <person name="Pandey M."/>
            <person name="Agarwal S."/>
            <person name="Srivastava S."/>
            <person name="Singh M."/>
            <person name="Sahoo L."/>
            <person name="Jayasankar P."/>
            <person name="Meher P.K."/>
            <person name="Koringa P.G."/>
            <person name="Iquebal M.A."/>
            <person name="Das S.P."/>
            <person name="Bit A."/>
            <person name="Patnaik S."/>
            <person name="Patel N."/>
            <person name="Shah T.M."/>
            <person name="Hinsu A."/>
            <person name="Jena J.K."/>
        </authorList>
    </citation>
    <scope>NUCLEOTIDE SEQUENCE</scope>
    <source>
        <strain evidence="1">CIFAMagur01</strain>
        <tissue evidence="1">Testis</tissue>
    </source>
</reference>
<evidence type="ECO:0000313" key="1">
    <source>
        <dbReference type="EMBL" id="KAF5902921.1"/>
    </source>
</evidence>